<organism evidence="3 4">
    <name type="scientific">Aspergillus granulosus</name>
    <dbReference type="NCBI Taxonomy" id="176169"/>
    <lineage>
        <taxon>Eukaryota</taxon>
        <taxon>Fungi</taxon>
        <taxon>Dikarya</taxon>
        <taxon>Ascomycota</taxon>
        <taxon>Pezizomycotina</taxon>
        <taxon>Eurotiomycetes</taxon>
        <taxon>Eurotiomycetidae</taxon>
        <taxon>Eurotiales</taxon>
        <taxon>Aspergillaceae</taxon>
        <taxon>Aspergillus</taxon>
        <taxon>Aspergillus subgen. Nidulantes</taxon>
    </lineage>
</organism>
<evidence type="ECO:0000313" key="3">
    <source>
        <dbReference type="EMBL" id="KAL2810387.1"/>
    </source>
</evidence>
<evidence type="ECO:0000256" key="2">
    <source>
        <dbReference type="SAM" id="SignalP"/>
    </source>
</evidence>
<proteinExistence type="predicted"/>
<dbReference type="Proteomes" id="UP001610334">
    <property type="component" value="Unassembled WGS sequence"/>
</dbReference>
<dbReference type="EMBL" id="JBFXLT010000072">
    <property type="protein sequence ID" value="KAL2810387.1"/>
    <property type="molecule type" value="Genomic_DNA"/>
</dbReference>
<feature type="chain" id="PRO_5046577839" evidence="2">
    <location>
        <begin position="18"/>
        <end position="368"/>
    </location>
</feature>
<evidence type="ECO:0000313" key="4">
    <source>
        <dbReference type="Proteomes" id="UP001610334"/>
    </source>
</evidence>
<name>A0ABR4H6E6_9EURO</name>
<feature type="signal peptide" evidence="2">
    <location>
        <begin position="1"/>
        <end position="17"/>
    </location>
</feature>
<sequence>MKASVITAVTLAAYVMAGPIGLSARQNELDGECTCEVETITITVPGPTETIGGPTATVPATNTDTETNTATETSPETETNTATETNSETIPATETGPATETNTETGTATETNTATETGTATAPPTSTPTCDDDGCHGTGHLIQDLGPQVNRLLTVTGSHGETLLVQVNEDIYNLLEGNVDLSDSVGEILGDVASVGELIADLGPIVDCILTIVGEDAQILLVQLSPEVAELLRGLGVTLGLDSVNNPVGQIVQSLGINVKRQTGGYLFQVLGQDDEGLIVSITGTVGELLHSLHLSGVIGTVIEVAVDATELIQRLGPNSENLLVVLGRDGGALLIGLSPEVADLVDGLLPQLSGPVGAVVYVIGDNL</sequence>
<feature type="compositionally biased region" description="Low complexity" evidence="1">
    <location>
        <begin position="55"/>
        <end position="129"/>
    </location>
</feature>
<comment type="caution">
    <text evidence="3">The sequence shown here is derived from an EMBL/GenBank/DDBJ whole genome shotgun (WGS) entry which is preliminary data.</text>
</comment>
<reference evidence="3 4" key="1">
    <citation type="submission" date="2024-07" db="EMBL/GenBank/DDBJ databases">
        <title>Section-level genome sequencing and comparative genomics of Aspergillus sections Usti and Cavernicolus.</title>
        <authorList>
            <consortium name="Lawrence Berkeley National Laboratory"/>
            <person name="Nybo J.L."/>
            <person name="Vesth T.C."/>
            <person name="Theobald S."/>
            <person name="Frisvad J.C."/>
            <person name="Larsen T.O."/>
            <person name="Kjaerboelling I."/>
            <person name="Rothschild-Mancinelli K."/>
            <person name="Lyhne E.K."/>
            <person name="Kogle M.E."/>
            <person name="Barry K."/>
            <person name="Clum A."/>
            <person name="Na H."/>
            <person name="Ledsgaard L."/>
            <person name="Lin J."/>
            <person name="Lipzen A."/>
            <person name="Kuo A."/>
            <person name="Riley R."/>
            <person name="Mondo S."/>
            <person name="Labutti K."/>
            <person name="Haridas S."/>
            <person name="Pangalinan J."/>
            <person name="Salamov A.A."/>
            <person name="Simmons B.A."/>
            <person name="Magnuson J.K."/>
            <person name="Chen J."/>
            <person name="Drula E."/>
            <person name="Henrissat B."/>
            <person name="Wiebenga A."/>
            <person name="Lubbers R.J."/>
            <person name="Gomes A.C."/>
            <person name="Makela M.R."/>
            <person name="Stajich J."/>
            <person name="Grigoriev I.V."/>
            <person name="Mortensen U.H."/>
            <person name="De Vries R.P."/>
            <person name="Baker S.E."/>
            <person name="Andersen M.R."/>
        </authorList>
    </citation>
    <scope>NUCLEOTIDE SEQUENCE [LARGE SCALE GENOMIC DNA]</scope>
    <source>
        <strain evidence="3 4">CBS 588.65</strain>
    </source>
</reference>
<evidence type="ECO:0000256" key="1">
    <source>
        <dbReference type="SAM" id="MobiDB-lite"/>
    </source>
</evidence>
<protein>
    <submittedName>
        <fullName evidence="3">Uncharacterized protein</fullName>
    </submittedName>
</protein>
<keyword evidence="4" id="KW-1185">Reference proteome</keyword>
<keyword evidence="2" id="KW-0732">Signal</keyword>
<gene>
    <name evidence="3" type="ORF">BJX63DRAFT_318754</name>
</gene>
<accession>A0ABR4H6E6</accession>
<feature type="region of interest" description="Disordered" evidence="1">
    <location>
        <begin position="44"/>
        <end position="133"/>
    </location>
</feature>